<dbReference type="OrthoDB" id="9797709at2"/>
<proteinExistence type="predicted"/>
<comment type="caution">
    <text evidence="2">The sequence shown here is derived from an EMBL/GenBank/DDBJ whole genome shotgun (WGS) entry which is preliminary data.</text>
</comment>
<dbReference type="InterPro" id="IPR050789">
    <property type="entry name" value="Diverse_Enzym_Activities"/>
</dbReference>
<reference evidence="2 3" key="1">
    <citation type="submission" date="2009-02" db="EMBL/GenBank/DDBJ databases">
        <title>Sequencing of the draft genome and assembly of Dethiobacter alkaliphilus AHT 1.</title>
        <authorList>
            <consortium name="US DOE Joint Genome Institute (JGI-PGF)"/>
            <person name="Lucas S."/>
            <person name="Copeland A."/>
            <person name="Lapidus A."/>
            <person name="Glavina del Rio T."/>
            <person name="Dalin E."/>
            <person name="Tice H."/>
            <person name="Bruce D."/>
            <person name="Goodwin L."/>
            <person name="Pitluck S."/>
            <person name="Larimer F."/>
            <person name="Land M.L."/>
            <person name="Hauser L."/>
            <person name="Muyzer G."/>
        </authorList>
    </citation>
    <scope>NUCLEOTIDE SEQUENCE [LARGE SCALE GENOMIC DNA]</scope>
    <source>
        <strain evidence="2 3">AHT 1</strain>
    </source>
</reference>
<dbReference type="eggNOG" id="COG1680">
    <property type="taxonomic scope" value="Bacteria"/>
</dbReference>
<dbReference type="STRING" id="555088.DealDRAFT_1198"/>
<dbReference type="SUPFAM" id="SSF56601">
    <property type="entry name" value="beta-lactamase/transpeptidase-like"/>
    <property type="match status" value="1"/>
</dbReference>
<organism evidence="2 3">
    <name type="scientific">Dethiobacter alkaliphilus AHT 1</name>
    <dbReference type="NCBI Taxonomy" id="555088"/>
    <lineage>
        <taxon>Bacteria</taxon>
        <taxon>Bacillati</taxon>
        <taxon>Bacillota</taxon>
        <taxon>Dethiobacteria</taxon>
        <taxon>Dethiobacterales</taxon>
        <taxon>Dethiobacteraceae</taxon>
        <taxon>Dethiobacter</taxon>
    </lineage>
</organism>
<dbReference type="AlphaFoldDB" id="C0GFD9"/>
<evidence type="ECO:0000313" key="2">
    <source>
        <dbReference type="EMBL" id="EEG77899.1"/>
    </source>
</evidence>
<dbReference type="PANTHER" id="PTHR43283:SF7">
    <property type="entry name" value="BETA-LACTAMASE-RELATED DOMAIN-CONTAINING PROTEIN"/>
    <property type="match status" value="1"/>
</dbReference>
<evidence type="ECO:0000259" key="1">
    <source>
        <dbReference type="Pfam" id="PF00144"/>
    </source>
</evidence>
<dbReference type="Pfam" id="PF00144">
    <property type="entry name" value="Beta-lactamase"/>
    <property type="match status" value="1"/>
</dbReference>
<feature type="domain" description="Beta-lactamase-related" evidence="1">
    <location>
        <begin position="44"/>
        <end position="333"/>
    </location>
</feature>
<dbReference type="PANTHER" id="PTHR43283">
    <property type="entry name" value="BETA-LACTAMASE-RELATED"/>
    <property type="match status" value="1"/>
</dbReference>
<dbReference type="RefSeq" id="WP_008515785.1">
    <property type="nucleotide sequence ID" value="NZ_ACJM01000005.1"/>
</dbReference>
<dbReference type="InterPro" id="IPR012338">
    <property type="entry name" value="Beta-lactam/transpept-like"/>
</dbReference>
<evidence type="ECO:0000313" key="3">
    <source>
        <dbReference type="Proteomes" id="UP000006443"/>
    </source>
</evidence>
<accession>C0GFD9</accession>
<gene>
    <name evidence="2" type="ORF">DealDRAFT_1198</name>
</gene>
<sequence length="353" mass="40289">MKNEKAKKIESLFRKQVQKDKKVNNAYLLVHSEKEGIDLNIAEGRTGDTPANPRQPIYMASVGKLFTATIVGILFEEGKIDFDDSITKYLDKELSHNLHVYKGTDYTKEIKVRHLLNQTSGLADYFWALLEKVLEDPNFTISPREAVIWGKNNLKPHFPPGKGYKYTDTNYHLLGLIVENITGEPFHAALSKYIFKPLGMKHSYMLHYSEPMEKSPYPIADFTFNGIRMNDHIGYAGLDYAGGGVVAPTEDLLKFMKALTSYQVVLKDTLEIMKNDSAKFQMGIEYGYGIWQITTVPLMMPKKLNSWGVYGVTGAFMFYHPEKDAYLIGCFNDVSYQSKGLRYMMFNVINKLF</sequence>
<dbReference type="EMBL" id="ACJM01000005">
    <property type="protein sequence ID" value="EEG77899.1"/>
    <property type="molecule type" value="Genomic_DNA"/>
</dbReference>
<dbReference type="InterPro" id="IPR001466">
    <property type="entry name" value="Beta-lactam-related"/>
</dbReference>
<protein>
    <submittedName>
        <fullName evidence="2">Beta-lactamase</fullName>
    </submittedName>
</protein>
<dbReference type="Gene3D" id="3.40.710.10">
    <property type="entry name" value="DD-peptidase/beta-lactamase superfamily"/>
    <property type="match status" value="1"/>
</dbReference>
<dbReference type="Proteomes" id="UP000006443">
    <property type="component" value="Unassembled WGS sequence"/>
</dbReference>
<keyword evidence="3" id="KW-1185">Reference proteome</keyword>
<name>C0GFD9_DETAL</name>